<dbReference type="Proteomes" id="UP000198418">
    <property type="component" value="Unassembled WGS sequence"/>
</dbReference>
<evidence type="ECO:0000313" key="1">
    <source>
        <dbReference type="EMBL" id="SNB78803.1"/>
    </source>
</evidence>
<gene>
    <name evidence="1" type="ORF">SAMN06265338_11077</name>
</gene>
<keyword evidence="2" id="KW-1185">Reference proteome</keyword>
<protein>
    <submittedName>
        <fullName evidence="1">Uncharacterized protein</fullName>
    </submittedName>
</protein>
<evidence type="ECO:0000313" key="2">
    <source>
        <dbReference type="Proteomes" id="UP000198418"/>
    </source>
</evidence>
<dbReference type="RefSeq" id="WP_088521727.1">
    <property type="nucleotide sequence ID" value="NZ_FYDG01000010.1"/>
</dbReference>
<accession>A0A212S159</accession>
<proteinExistence type="predicted"/>
<sequence>MPIRYEDGIVRFVDHCAIEEAVELAERLAVEPMPELDLSECGVMHSALFQLIAAARPKISGWPQEAHLTHLLRKATGGVTD</sequence>
<organism evidence="1 2">
    <name type="scientific">Rhodoblastus acidophilus</name>
    <name type="common">Rhodopseudomonas acidophila</name>
    <dbReference type="NCBI Taxonomy" id="1074"/>
    <lineage>
        <taxon>Bacteria</taxon>
        <taxon>Pseudomonadati</taxon>
        <taxon>Pseudomonadota</taxon>
        <taxon>Alphaproteobacteria</taxon>
        <taxon>Hyphomicrobiales</taxon>
        <taxon>Rhodoblastaceae</taxon>
        <taxon>Rhodoblastus</taxon>
    </lineage>
</organism>
<reference evidence="2" key="1">
    <citation type="submission" date="2017-06" db="EMBL/GenBank/DDBJ databases">
        <authorList>
            <person name="Varghese N."/>
            <person name="Submissions S."/>
        </authorList>
    </citation>
    <scope>NUCLEOTIDE SEQUENCE [LARGE SCALE GENOMIC DNA]</scope>
    <source>
        <strain evidence="2">DSM 137</strain>
    </source>
</reference>
<dbReference type="OrthoDB" id="7585928at2"/>
<dbReference type="EMBL" id="FYDG01000010">
    <property type="protein sequence ID" value="SNB78803.1"/>
    <property type="molecule type" value="Genomic_DNA"/>
</dbReference>
<dbReference type="AlphaFoldDB" id="A0A212S159"/>
<name>A0A212S159_RHOAC</name>